<dbReference type="PANTHER" id="PTHR46268">
    <property type="entry name" value="STRESS RESPONSE PROTEIN NHAX"/>
    <property type="match status" value="1"/>
</dbReference>
<evidence type="ECO:0000313" key="3">
    <source>
        <dbReference type="EMBL" id="AUH64130.1"/>
    </source>
</evidence>
<keyword evidence="4" id="KW-1185">Reference proteome</keyword>
<name>A0A2H5EXW2_9RHOB</name>
<dbReference type="KEGG" id="pzh:CX676_08150"/>
<dbReference type="InterPro" id="IPR014729">
    <property type="entry name" value="Rossmann-like_a/b/a_fold"/>
</dbReference>
<sequence length="144" mass="15388">MAEKIVVGYDGSESSHRALTFAADRARAIGATLVIAHVLEWSPYSFLTPTELEERHKRRTDELSRAENALIAPVVKELAGSGLSIETELKYGHIAETLCKIASEHQAAQVVIGRTGHSNMASRLFGSVAGSLAQIAPAPVTIVP</sequence>
<dbReference type="RefSeq" id="WP_101752170.1">
    <property type="nucleotide sequence ID" value="NZ_CP025430.1"/>
</dbReference>
<dbReference type="PANTHER" id="PTHR46268:SF6">
    <property type="entry name" value="UNIVERSAL STRESS PROTEIN UP12"/>
    <property type="match status" value="1"/>
</dbReference>
<comment type="similarity">
    <text evidence="1">Belongs to the universal stress protein A family.</text>
</comment>
<dbReference type="AlphaFoldDB" id="A0A2H5EXW2"/>
<organism evidence="3 4">
    <name type="scientific">Paracoccus zhejiangensis</name>
    <dbReference type="NCBI Taxonomy" id="1077935"/>
    <lineage>
        <taxon>Bacteria</taxon>
        <taxon>Pseudomonadati</taxon>
        <taxon>Pseudomonadota</taxon>
        <taxon>Alphaproteobacteria</taxon>
        <taxon>Rhodobacterales</taxon>
        <taxon>Paracoccaceae</taxon>
        <taxon>Paracoccus</taxon>
    </lineage>
</organism>
<evidence type="ECO:0000256" key="1">
    <source>
        <dbReference type="ARBA" id="ARBA00008791"/>
    </source>
</evidence>
<gene>
    <name evidence="3" type="ORF">CX676_08150</name>
</gene>
<evidence type="ECO:0000259" key="2">
    <source>
        <dbReference type="Pfam" id="PF00582"/>
    </source>
</evidence>
<dbReference type="Gene3D" id="3.40.50.620">
    <property type="entry name" value="HUPs"/>
    <property type="match status" value="1"/>
</dbReference>
<protein>
    <submittedName>
        <fullName evidence="3">Universal stress protein</fullName>
    </submittedName>
</protein>
<proteinExistence type="inferred from homology"/>
<dbReference type="Pfam" id="PF00582">
    <property type="entry name" value="Usp"/>
    <property type="match status" value="1"/>
</dbReference>
<reference evidence="3 4" key="1">
    <citation type="journal article" date="2013" name="Antonie Van Leeuwenhoek">
        <title>Paracoccus zhejiangensis sp. nov., isolated from activated sludge in wastewater-treatment system.</title>
        <authorList>
            <person name="Wu Z.G."/>
            <person name="Zhang D.F."/>
            <person name="Liu Y.L."/>
            <person name="Wang F."/>
            <person name="Jiang X."/>
            <person name="Li C."/>
            <person name="Li S.P."/>
            <person name="Hong Q."/>
            <person name="Li W.J."/>
        </authorList>
    </citation>
    <scope>NUCLEOTIDE SEQUENCE [LARGE SCALE GENOMIC DNA]</scope>
    <source>
        <strain evidence="3 4">J6</strain>
    </source>
</reference>
<feature type="domain" description="UspA" evidence="2">
    <location>
        <begin position="1"/>
        <end position="144"/>
    </location>
</feature>
<dbReference type="InterPro" id="IPR006016">
    <property type="entry name" value="UspA"/>
</dbReference>
<dbReference type="PRINTS" id="PR01438">
    <property type="entry name" value="UNVRSLSTRESS"/>
</dbReference>
<accession>A0A2H5EXW2</accession>
<evidence type="ECO:0000313" key="4">
    <source>
        <dbReference type="Proteomes" id="UP000234530"/>
    </source>
</evidence>
<dbReference type="SUPFAM" id="SSF52402">
    <property type="entry name" value="Adenine nucleotide alpha hydrolases-like"/>
    <property type="match status" value="1"/>
</dbReference>
<dbReference type="Proteomes" id="UP000234530">
    <property type="component" value="Chromosome"/>
</dbReference>
<dbReference type="OrthoDB" id="5186731at2"/>
<dbReference type="EMBL" id="CP025430">
    <property type="protein sequence ID" value="AUH64130.1"/>
    <property type="molecule type" value="Genomic_DNA"/>
</dbReference>
<dbReference type="CDD" id="cd00293">
    <property type="entry name" value="USP-like"/>
    <property type="match status" value="1"/>
</dbReference>
<dbReference type="InterPro" id="IPR006015">
    <property type="entry name" value="Universal_stress_UspA"/>
</dbReference>